<comment type="caution">
    <text evidence="3">The sequence shown here is derived from an EMBL/GenBank/DDBJ whole genome shotgun (WGS) entry which is preliminary data.</text>
</comment>
<sequence>MLSKFVEGKQPLSPPAAFVYLGVCTLKPVKIEFPIQRRFGQSSFFCGCTCLRPLNIVREIVTPTDLIMGSGFSACTSPTSVRVSDSTLTTGLDKNKSVEHAHSDSCDSGISVTERHRQSSCRSARTRGGTGLQVASVRCHEEEEGEEGVPGTEIGVSTDSMWNSTPRPAGVQPVRKAAAVKNLDKDRPLRHNPHSAPNLLEHAINEEAEEEPEDKRLKRPPRPKSAHFRKSRAQLRARTAKSRQAARTSRKDGGDNSFDDSSSEENYDDDDYDDDFDSDVLSIPDETVLTAIGPKPVATVKLGPQFHSRQAERSLVSTPIASSLPNADLFKARTSAIANHANDDYYDDDEMDWWRDDGGNSTTRLDGSDTARSLQQRHHAGSVSSTPSWREGRVSKKSLREMEEELTVATLTLAARDRATLNDYVQAVASLTPRAMRLLGDFKMTTGEVLGRLPAECKTLRELEEGLARRLMTLNSTTTGSLGLSPLLIHHLQNIEELCKKEATVHPRTLLVQTQTRRKQGGLANGSEAEDEDDFMEDIPHSTTVSSNMSSARPRKSARRHSGVQSLPSTKVPGVVKPNSDETSYTKLTTSNANGNHSGNSVVKKRPDSGIVVTSCSASNSSSEVMREPDSDLADQTEWIATSLEMLEQILQVRTESHETIKSLVDAITAGSTSDKLKAHALYRWVASQSMAYYKKCTSAKLNSPTGKLRQLAERKISYATLYQEMARAGGLKCEKIEGYAKGPDYRPGTTLTGSNASTFRHSWNAVLLNGHYHFVDAGFGALPCKFFVEHYFLTPPDEMRLSHFPHEKRWLLMTQQHLALPDFEGTLKTWPTMFAFNIRPLNMQSVLRSYDGRLSITVLLRNVAVSPQLEYVGPGHPQDAEALAFNIDQEIRNVDNAETFHLNLVEEGTYYFTLMVHDLEDGEDIPAFQYRVEYRDELL</sequence>
<dbReference type="Proteomes" id="UP000245119">
    <property type="component" value="Linkage Group LG9"/>
</dbReference>
<dbReference type="Pfam" id="PF01841">
    <property type="entry name" value="Transglut_core"/>
    <property type="match status" value="1"/>
</dbReference>
<protein>
    <recommendedName>
        <fullName evidence="2">Transglutaminase-like domain-containing protein</fullName>
    </recommendedName>
</protein>
<feature type="region of interest" description="Disordered" evidence="1">
    <location>
        <begin position="511"/>
        <end position="605"/>
    </location>
</feature>
<dbReference type="InterPro" id="IPR053041">
    <property type="entry name" value="Transglut-like_Superfamily_Mod"/>
</dbReference>
<feature type="compositionally biased region" description="Acidic residues" evidence="1">
    <location>
        <begin position="257"/>
        <end position="278"/>
    </location>
</feature>
<evidence type="ECO:0000256" key="1">
    <source>
        <dbReference type="SAM" id="MobiDB-lite"/>
    </source>
</evidence>
<feature type="compositionally biased region" description="Basic residues" evidence="1">
    <location>
        <begin position="553"/>
        <end position="562"/>
    </location>
</feature>
<dbReference type="InterPro" id="IPR038765">
    <property type="entry name" value="Papain-like_cys_pep_sf"/>
</dbReference>
<feature type="domain" description="Transglutaminase-like" evidence="2">
    <location>
        <begin position="663"/>
        <end position="777"/>
    </location>
</feature>
<dbReference type="OrthoDB" id="6129702at2759"/>
<feature type="compositionally biased region" description="Polar residues" evidence="1">
    <location>
        <begin position="581"/>
        <end position="601"/>
    </location>
</feature>
<reference evidence="3 4" key="1">
    <citation type="submission" date="2018-04" db="EMBL/GenBank/DDBJ databases">
        <title>The genome of golden apple snail Pomacea canaliculata provides insight into stress tolerance and invasive adaptation.</title>
        <authorList>
            <person name="Liu C."/>
            <person name="Liu B."/>
            <person name="Ren Y."/>
            <person name="Zhang Y."/>
            <person name="Wang H."/>
            <person name="Li S."/>
            <person name="Jiang F."/>
            <person name="Yin L."/>
            <person name="Zhang G."/>
            <person name="Qian W."/>
            <person name="Fan W."/>
        </authorList>
    </citation>
    <scope>NUCLEOTIDE SEQUENCE [LARGE SCALE GENOMIC DNA]</scope>
    <source>
        <strain evidence="3">SZHN2017</strain>
        <tissue evidence="3">Muscle</tissue>
    </source>
</reference>
<dbReference type="Gene3D" id="3.10.620.30">
    <property type="match status" value="1"/>
</dbReference>
<evidence type="ECO:0000313" key="3">
    <source>
        <dbReference type="EMBL" id="PVD24254.1"/>
    </source>
</evidence>
<organism evidence="3 4">
    <name type="scientific">Pomacea canaliculata</name>
    <name type="common">Golden apple snail</name>
    <dbReference type="NCBI Taxonomy" id="400727"/>
    <lineage>
        <taxon>Eukaryota</taxon>
        <taxon>Metazoa</taxon>
        <taxon>Spiralia</taxon>
        <taxon>Lophotrochozoa</taxon>
        <taxon>Mollusca</taxon>
        <taxon>Gastropoda</taxon>
        <taxon>Caenogastropoda</taxon>
        <taxon>Architaenioglossa</taxon>
        <taxon>Ampullarioidea</taxon>
        <taxon>Ampullariidae</taxon>
        <taxon>Pomacea</taxon>
    </lineage>
</organism>
<evidence type="ECO:0000313" key="4">
    <source>
        <dbReference type="Proteomes" id="UP000245119"/>
    </source>
</evidence>
<feature type="compositionally biased region" description="Acidic residues" evidence="1">
    <location>
        <begin position="528"/>
        <end position="537"/>
    </location>
</feature>
<name>A0A2T7NSW2_POMCA</name>
<evidence type="ECO:0000259" key="2">
    <source>
        <dbReference type="Pfam" id="PF01841"/>
    </source>
</evidence>
<dbReference type="PANTHER" id="PTHR47020">
    <property type="entry name" value="HILLARIN"/>
    <property type="match status" value="1"/>
</dbReference>
<feature type="compositionally biased region" description="Polar residues" evidence="1">
    <location>
        <begin position="364"/>
        <end position="374"/>
    </location>
</feature>
<keyword evidence="4" id="KW-1185">Reference proteome</keyword>
<dbReference type="SUPFAM" id="SSF54001">
    <property type="entry name" value="Cysteine proteinases"/>
    <property type="match status" value="1"/>
</dbReference>
<feature type="compositionally biased region" description="Polar residues" evidence="1">
    <location>
        <begin position="541"/>
        <end position="551"/>
    </location>
</feature>
<dbReference type="PANTHER" id="PTHR47020:SF1">
    <property type="entry name" value="HILLARIN"/>
    <property type="match status" value="1"/>
</dbReference>
<gene>
    <name evidence="3" type="ORF">C0Q70_14725</name>
</gene>
<feature type="region of interest" description="Disordered" evidence="1">
    <location>
        <begin position="141"/>
        <end position="280"/>
    </location>
</feature>
<proteinExistence type="predicted"/>
<feature type="region of interest" description="Disordered" evidence="1">
    <location>
        <begin position="364"/>
        <end position="394"/>
    </location>
</feature>
<feature type="compositionally biased region" description="Basic residues" evidence="1">
    <location>
        <begin position="217"/>
        <end position="241"/>
    </location>
</feature>
<dbReference type="EMBL" id="PZQS01000009">
    <property type="protein sequence ID" value="PVD24254.1"/>
    <property type="molecule type" value="Genomic_DNA"/>
</dbReference>
<accession>A0A2T7NSW2</accession>
<dbReference type="InterPro" id="IPR002931">
    <property type="entry name" value="Transglutaminase-like"/>
</dbReference>
<dbReference type="AlphaFoldDB" id="A0A2T7NSW2"/>
<feature type="compositionally biased region" description="Polar residues" evidence="1">
    <location>
        <begin position="157"/>
        <end position="166"/>
    </location>
</feature>